<dbReference type="GO" id="GO:0051287">
    <property type="term" value="F:NAD binding"/>
    <property type="evidence" value="ECO:0007669"/>
    <property type="project" value="InterPro"/>
</dbReference>
<accession>A0A4R8M4L0</accession>
<dbReference type="PROSITE" id="PS00470">
    <property type="entry name" value="IDH_IMDH"/>
    <property type="match status" value="1"/>
</dbReference>
<evidence type="ECO:0000256" key="6">
    <source>
        <dbReference type="ARBA" id="ARBA00023211"/>
    </source>
</evidence>
<evidence type="ECO:0000259" key="7">
    <source>
        <dbReference type="SMART" id="SM01329"/>
    </source>
</evidence>
<dbReference type="GO" id="GO:0000287">
    <property type="term" value="F:magnesium ion binding"/>
    <property type="evidence" value="ECO:0007669"/>
    <property type="project" value="InterPro"/>
</dbReference>
<dbReference type="InterPro" id="IPR019818">
    <property type="entry name" value="IsoCit/isopropylmalate_DH_CS"/>
</dbReference>
<reference evidence="8 9" key="1">
    <citation type="submission" date="2019-03" db="EMBL/GenBank/DDBJ databases">
        <title>Genomic Encyclopedia of Type Strains, Phase IV (KMG-IV): sequencing the most valuable type-strain genomes for metagenomic binning, comparative biology and taxonomic classification.</title>
        <authorList>
            <person name="Goeker M."/>
        </authorList>
    </citation>
    <scope>NUCLEOTIDE SEQUENCE [LARGE SCALE GENOMIC DNA]</scope>
    <source>
        <strain evidence="8 9">DSM 25964</strain>
    </source>
</reference>
<dbReference type="PANTHER" id="PTHR43275">
    <property type="entry name" value="D-MALATE DEHYDROGENASE [DECARBOXYLATING]"/>
    <property type="match status" value="1"/>
</dbReference>
<dbReference type="InterPro" id="IPR024084">
    <property type="entry name" value="IsoPropMal-DH-like_dom"/>
</dbReference>
<feature type="domain" description="Isopropylmalate dehydrogenase-like" evidence="7">
    <location>
        <begin position="7"/>
        <end position="372"/>
    </location>
</feature>
<dbReference type="RefSeq" id="WP_133958934.1">
    <property type="nucleotide sequence ID" value="NZ_SORI01000023.1"/>
</dbReference>
<name>A0A4R8M4L0_9BACT</name>
<dbReference type="AlphaFoldDB" id="A0A4R8M4L0"/>
<dbReference type="SUPFAM" id="SSF53659">
    <property type="entry name" value="Isocitrate/Isopropylmalate dehydrogenase-like"/>
    <property type="match status" value="1"/>
</dbReference>
<organism evidence="8 9">
    <name type="scientific">Aminivibrio pyruvatiphilus</name>
    <dbReference type="NCBI Taxonomy" id="1005740"/>
    <lineage>
        <taxon>Bacteria</taxon>
        <taxon>Thermotogati</taxon>
        <taxon>Synergistota</taxon>
        <taxon>Synergistia</taxon>
        <taxon>Synergistales</taxon>
        <taxon>Aminobacteriaceae</taxon>
        <taxon>Aminivibrio</taxon>
    </lineage>
</organism>
<keyword evidence="9" id="KW-1185">Reference proteome</keyword>
<evidence type="ECO:0000256" key="5">
    <source>
        <dbReference type="ARBA" id="ARBA00023027"/>
    </source>
</evidence>
<keyword evidence="4" id="KW-0560">Oxidoreductase</keyword>
<keyword evidence="6" id="KW-0464">Manganese</keyword>
<dbReference type="PANTHER" id="PTHR43275:SF1">
    <property type="entry name" value="D-MALATE DEHYDROGENASE [DECARBOXYLATING]"/>
    <property type="match status" value="1"/>
</dbReference>
<dbReference type="EMBL" id="SORI01000023">
    <property type="protein sequence ID" value="TDY55403.1"/>
    <property type="molecule type" value="Genomic_DNA"/>
</dbReference>
<dbReference type="OrthoDB" id="9806254at2"/>
<dbReference type="InterPro" id="IPR050501">
    <property type="entry name" value="ICDH/IPMDH"/>
</dbReference>
<evidence type="ECO:0000313" key="9">
    <source>
        <dbReference type="Proteomes" id="UP000295066"/>
    </source>
</evidence>
<gene>
    <name evidence="8" type="ORF">C8D99_1237</name>
</gene>
<comment type="caution">
    <text evidence="8">The sequence shown here is derived from an EMBL/GenBank/DDBJ whole genome shotgun (WGS) entry which is preliminary data.</text>
</comment>
<comment type="cofactor">
    <cofactor evidence="2">
        <name>Mg(2+)</name>
        <dbReference type="ChEBI" id="CHEBI:18420"/>
    </cofactor>
</comment>
<comment type="cofactor">
    <cofactor evidence="1">
        <name>Mn(2+)</name>
        <dbReference type="ChEBI" id="CHEBI:29035"/>
    </cofactor>
</comment>
<proteinExistence type="predicted"/>
<protein>
    <submittedName>
        <fullName evidence="8">3-isopropylmalate dehydrogenase</fullName>
    </submittedName>
</protein>
<dbReference type="GO" id="GO:0016616">
    <property type="term" value="F:oxidoreductase activity, acting on the CH-OH group of donors, NAD or NADP as acceptor"/>
    <property type="evidence" value="ECO:0007669"/>
    <property type="project" value="InterPro"/>
</dbReference>
<evidence type="ECO:0000256" key="1">
    <source>
        <dbReference type="ARBA" id="ARBA00001936"/>
    </source>
</evidence>
<sequence length="377" mass="39561">MTGKNYVVARIPGDGIGPEVIGETSRILEAAGRKHGFSLTWADYPFGADHYLKTGEILPASAVEEMGSMDALLLGAVGDPRVKPGILERGILLTIRFHFDQYVNLRPAKSYPRVPLPVAPKGGKDLDTLVVRENTEDFYIGIGSRTEKGSADFSLDTKRGLYSLEGTLRGSFSGGVEGAFQLGVASEPAVRRVVAYGCRAAKARGEDKITLASKSNALPQIYGFWEDIAQDEAARHGMGLGIVNVDAMCYHLVRTPDLYGVVVAPNMFGDIVSDLLAGLAGGLGVAAGADIGDGLSMFEPIHGSAPDIAGTGKANPIAAILTGALLLEHIGERTAAKAVEDSLTAFLAESAPGDLPVEFGGQGTTRAVGEAILKRIQ</sequence>
<evidence type="ECO:0000256" key="3">
    <source>
        <dbReference type="ARBA" id="ARBA00022723"/>
    </source>
</evidence>
<dbReference type="Pfam" id="PF00180">
    <property type="entry name" value="Iso_dh"/>
    <property type="match status" value="1"/>
</dbReference>
<keyword evidence="3" id="KW-0479">Metal-binding</keyword>
<dbReference type="Proteomes" id="UP000295066">
    <property type="component" value="Unassembled WGS sequence"/>
</dbReference>
<dbReference type="Gene3D" id="3.40.718.10">
    <property type="entry name" value="Isopropylmalate Dehydrogenase"/>
    <property type="match status" value="1"/>
</dbReference>
<evidence type="ECO:0000313" key="8">
    <source>
        <dbReference type="EMBL" id="TDY55403.1"/>
    </source>
</evidence>
<evidence type="ECO:0000256" key="4">
    <source>
        <dbReference type="ARBA" id="ARBA00023002"/>
    </source>
</evidence>
<evidence type="ECO:0000256" key="2">
    <source>
        <dbReference type="ARBA" id="ARBA00001946"/>
    </source>
</evidence>
<keyword evidence="5" id="KW-0520">NAD</keyword>
<dbReference type="SMART" id="SM01329">
    <property type="entry name" value="Iso_dh"/>
    <property type="match status" value="1"/>
</dbReference>